<evidence type="ECO:0000313" key="2">
    <source>
        <dbReference type="EMBL" id="KAL1559370.1"/>
    </source>
</evidence>
<protein>
    <submittedName>
        <fullName evidence="2">Uncharacterized protein</fullName>
    </submittedName>
</protein>
<feature type="compositionally biased region" description="Polar residues" evidence="1">
    <location>
        <begin position="39"/>
        <end position="59"/>
    </location>
</feature>
<evidence type="ECO:0000256" key="1">
    <source>
        <dbReference type="SAM" id="MobiDB-lite"/>
    </source>
</evidence>
<gene>
    <name evidence="2" type="ORF">AAHA92_09719</name>
</gene>
<organism evidence="2 3">
    <name type="scientific">Salvia divinorum</name>
    <name type="common">Maria pastora</name>
    <name type="synonym">Diviner's sage</name>
    <dbReference type="NCBI Taxonomy" id="28513"/>
    <lineage>
        <taxon>Eukaryota</taxon>
        <taxon>Viridiplantae</taxon>
        <taxon>Streptophyta</taxon>
        <taxon>Embryophyta</taxon>
        <taxon>Tracheophyta</taxon>
        <taxon>Spermatophyta</taxon>
        <taxon>Magnoliopsida</taxon>
        <taxon>eudicotyledons</taxon>
        <taxon>Gunneridae</taxon>
        <taxon>Pentapetalae</taxon>
        <taxon>asterids</taxon>
        <taxon>lamiids</taxon>
        <taxon>Lamiales</taxon>
        <taxon>Lamiaceae</taxon>
        <taxon>Nepetoideae</taxon>
        <taxon>Mentheae</taxon>
        <taxon>Salviinae</taxon>
        <taxon>Salvia</taxon>
        <taxon>Salvia subgen. Calosphace</taxon>
    </lineage>
</organism>
<sequence length="165" mass="18386">MEIGCRVSKGIPHGGITQIFTGLSQTQIRLLNRPQTQISQNGNQANWSSRNPQNNQANSYVPPHQRGYLGRNANQQQGGQSYNNYQGNPGNFHHNQGPRYNQQGSGSSQPYPRQSRNTDDLVGDLLNSQQHIQSNTQANNDVVHKLQDAHQEQKAAMDMLAKQLS</sequence>
<feature type="compositionally biased region" description="Polar residues" evidence="1">
    <location>
        <begin position="98"/>
        <end position="115"/>
    </location>
</feature>
<accession>A0ABD1HTU6</accession>
<dbReference type="EMBL" id="JBEAFC010000004">
    <property type="protein sequence ID" value="KAL1559370.1"/>
    <property type="molecule type" value="Genomic_DNA"/>
</dbReference>
<dbReference type="Proteomes" id="UP001567538">
    <property type="component" value="Unassembled WGS sequence"/>
</dbReference>
<dbReference type="AlphaFoldDB" id="A0ABD1HTU6"/>
<keyword evidence="3" id="KW-1185">Reference proteome</keyword>
<feature type="region of interest" description="Disordered" evidence="1">
    <location>
        <begin position="39"/>
        <end position="120"/>
    </location>
</feature>
<proteinExistence type="predicted"/>
<reference evidence="2 3" key="1">
    <citation type="submission" date="2024-06" db="EMBL/GenBank/DDBJ databases">
        <title>A chromosome level genome sequence of Diviner's sage (Salvia divinorum).</title>
        <authorList>
            <person name="Ford S.A."/>
            <person name="Ro D.-K."/>
            <person name="Ness R.W."/>
            <person name="Phillips M.A."/>
        </authorList>
    </citation>
    <scope>NUCLEOTIDE SEQUENCE [LARGE SCALE GENOMIC DNA]</scope>
    <source>
        <strain evidence="2">SAF-2024a</strain>
        <tissue evidence="2">Leaf</tissue>
    </source>
</reference>
<name>A0ABD1HTU6_SALDI</name>
<comment type="caution">
    <text evidence="2">The sequence shown here is derived from an EMBL/GenBank/DDBJ whole genome shotgun (WGS) entry which is preliminary data.</text>
</comment>
<evidence type="ECO:0000313" key="3">
    <source>
        <dbReference type="Proteomes" id="UP001567538"/>
    </source>
</evidence>
<feature type="compositionally biased region" description="Low complexity" evidence="1">
    <location>
        <begin position="74"/>
        <end position="91"/>
    </location>
</feature>